<evidence type="ECO:0000313" key="2">
    <source>
        <dbReference type="Proteomes" id="UP001142393"/>
    </source>
</evidence>
<sequence>FTLILVLACISTLIDVISRRTRPTPFGTQHVALLLTAWGPVVVFGDDFVQNLTFHFAHILLLNSQDLYPLLSEISCSGSERFRIHDILNQVECARHIVVIDMLVALVSLPPSNFWAYTSYNFSGIQLYRYSNCDLCSSEYIVYTGKRRHAS</sequence>
<dbReference type="Proteomes" id="UP001142393">
    <property type="component" value="Unassembled WGS sequence"/>
</dbReference>
<protein>
    <submittedName>
        <fullName evidence="1">Uncharacterized protein</fullName>
    </submittedName>
</protein>
<reference evidence="1 2" key="1">
    <citation type="journal article" date="2023" name="Proc. Natl. Acad. Sci. U.S.A.">
        <title>A global phylogenomic analysis of the shiitake genus Lentinula.</title>
        <authorList>
            <person name="Sierra-Patev S."/>
            <person name="Min B."/>
            <person name="Naranjo-Ortiz M."/>
            <person name="Looney B."/>
            <person name="Konkel Z."/>
            <person name="Slot J.C."/>
            <person name="Sakamoto Y."/>
            <person name="Steenwyk J.L."/>
            <person name="Rokas A."/>
            <person name="Carro J."/>
            <person name="Camarero S."/>
            <person name="Ferreira P."/>
            <person name="Molpeceres G."/>
            <person name="Ruiz-Duenas F.J."/>
            <person name="Serrano A."/>
            <person name="Henrissat B."/>
            <person name="Drula E."/>
            <person name="Hughes K.W."/>
            <person name="Mata J.L."/>
            <person name="Ishikawa N.K."/>
            <person name="Vargas-Isla R."/>
            <person name="Ushijima S."/>
            <person name="Smith C.A."/>
            <person name="Donoghue J."/>
            <person name="Ahrendt S."/>
            <person name="Andreopoulos W."/>
            <person name="He G."/>
            <person name="LaButti K."/>
            <person name="Lipzen A."/>
            <person name="Ng V."/>
            <person name="Riley R."/>
            <person name="Sandor L."/>
            <person name="Barry K."/>
            <person name="Martinez A.T."/>
            <person name="Xiao Y."/>
            <person name="Gibbons J.G."/>
            <person name="Terashima K."/>
            <person name="Grigoriev I.V."/>
            <person name="Hibbett D."/>
        </authorList>
    </citation>
    <scope>NUCLEOTIDE SEQUENCE [LARGE SCALE GENOMIC DNA]</scope>
    <source>
        <strain evidence="1 2">TFB7810</strain>
    </source>
</reference>
<comment type="caution">
    <text evidence="1">The sequence shown here is derived from an EMBL/GenBank/DDBJ whole genome shotgun (WGS) entry which is preliminary data.</text>
</comment>
<dbReference type="EMBL" id="JANVFU010000003">
    <property type="protein sequence ID" value="KAJ3747888.1"/>
    <property type="molecule type" value="Genomic_DNA"/>
</dbReference>
<feature type="non-terminal residue" evidence="1">
    <location>
        <position position="1"/>
    </location>
</feature>
<accession>A0A9W8P6R6</accession>
<proteinExistence type="predicted"/>
<evidence type="ECO:0000313" key="1">
    <source>
        <dbReference type="EMBL" id="KAJ3747888.1"/>
    </source>
</evidence>
<dbReference type="AlphaFoldDB" id="A0A9W8P6R6"/>
<organism evidence="1 2">
    <name type="scientific">Lentinula detonsa</name>
    <dbReference type="NCBI Taxonomy" id="2804962"/>
    <lineage>
        <taxon>Eukaryota</taxon>
        <taxon>Fungi</taxon>
        <taxon>Dikarya</taxon>
        <taxon>Basidiomycota</taxon>
        <taxon>Agaricomycotina</taxon>
        <taxon>Agaricomycetes</taxon>
        <taxon>Agaricomycetidae</taxon>
        <taxon>Agaricales</taxon>
        <taxon>Marasmiineae</taxon>
        <taxon>Omphalotaceae</taxon>
        <taxon>Lentinula</taxon>
    </lineage>
</organism>
<name>A0A9W8P6R6_9AGAR</name>
<keyword evidence="2" id="KW-1185">Reference proteome</keyword>
<gene>
    <name evidence="1" type="ORF">DFH05DRAFT_1393100</name>
</gene>